<dbReference type="Proteomes" id="UP000706580">
    <property type="component" value="Unassembled WGS sequence"/>
</dbReference>
<proteinExistence type="inferred from homology"/>
<evidence type="ECO:0000259" key="5">
    <source>
        <dbReference type="Pfam" id="PF19906"/>
    </source>
</evidence>
<dbReference type="InterPro" id="IPR045959">
    <property type="entry name" value="CGDB"/>
</dbReference>
<keyword evidence="2" id="KW-0119">Carbohydrate metabolism</keyword>
<comment type="caution">
    <text evidence="6">The sequence shown here is derived from an EMBL/GenBank/DDBJ whole genome shotgun (WGS) entry which is preliminary data.</text>
</comment>
<sequence>MFDHHIICRNTLHNVVDNDDIIGFRFQARLPYYRGLGLSMVEDLAITINGEKIDRQAIRLGLRGREWALDELETVYDDRWNFGEKATITVHKPGGLTQGKHQLELAEQLRISYLPFVPITRFATELELNAS</sequence>
<protein>
    <recommendedName>
        <fullName evidence="4">C-deglycosylation enzyme beta subunit</fullName>
    </recommendedName>
</protein>
<accession>A0ABS7RZ07</accession>
<organism evidence="6 7">
    <name type="scientific">Leclercia barmai</name>
    <dbReference type="NCBI Taxonomy" id="2785629"/>
    <lineage>
        <taxon>Bacteria</taxon>
        <taxon>Pseudomonadati</taxon>
        <taxon>Pseudomonadota</taxon>
        <taxon>Gammaproteobacteria</taxon>
        <taxon>Enterobacterales</taxon>
        <taxon>Enterobacteriaceae</taxon>
        <taxon>Leclercia</taxon>
    </lineage>
</organism>
<evidence type="ECO:0000256" key="3">
    <source>
        <dbReference type="ARBA" id="ARBA00046336"/>
    </source>
</evidence>
<evidence type="ECO:0000313" key="6">
    <source>
        <dbReference type="EMBL" id="MBZ0059520.1"/>
    </source>
</evidence>
<evidence type="ECO:0000313" key="7">
    <source>
        <dbReference type="Proteomes" id="UP000706580"/>
    </source>
</evidence>
<keyword evidence="7" id="KW-1185">Reference proteome</keyword>
<dbReference type="EMBL" id="JADMNK010000010">
    <property type="protein sequence ID" value="MBZ0059520.1"/>
    <property type="molecule type" value="Genomic_DNA"/>
</dbReference>
<evidence type="ECO:0000256" key="1">
    <source>
        <dbReference type="ARBA" id="ARBA00023239"/>
    </source>
</evidence>
<gene>
    <name evidence="6" type="ORF">ITX56_17270</name>
</gene>
<feature type="domain" description="C-glycoside deglycosidase beta subunit" evidence="5">
    <location>
        <begin position="2"/>
        <end position="113"/>
    </location>
</feature>
<keyword evidence="1" id="KW-0456">Lyase</keyword>
<evidence type="ECO:0000256" key="4">
    <source>
        <dbReference type="ARBA" id="ARBA00047208"/>
    </source>
</evidence>
<comment type="similarity">
    <text evidence="3">Belongs to the C-glycoside deglycosidase beta subunit family.</text>
</comment>
<name>A0ABS7RZ07_9ENTR</name>
<reference evidence="6 7" key="1">
    <citation type="submission" date="2020-11" db="EMBL/GenBank/DDBJ databases">
        <title>Draft Genome of Enterobacter sp. strain EMC7.</title>
        <authorList>
            <person name="Barman P."/>
            <person name="Sinha S."/>
            <person name="Sen S."/>
            <person name="Chakraborty R."/>
        </authorList>
    </citation>
    <scope>NUCLEOTIDE SEQUENCE [LARGE SCALE GENOMIC DNA]</scope>
    <source>
        <strain evidence="6 7">EMC7</strain>
    </source>
</reference>
<evidence type="ECO:0000256" key="2">
    <source>
        <dbReference type="ARBA" id="ARBA00023277"/>
    </source>
</evidence>
<dbReference type="RefSeq" id="WP_223075199.1">
    <property type="nucleotide sequence ID" value="NZ_JADMNK010000010.1"/>
</dbReference>
<dbReference type="Pfam" id="PF19906">
    <property type="entry name" value="CGDB"/>
    <property type="match status" value="1"/>
</dbReference>